<name>A0A194W278_CYTMA</name>
<evidence type="ECO:0000313" key="1">
    <source>
        <dbReference type="EMBL" id="KUI70569.1"/>
    </source>
</evidence>
<protein>
    <submittedName>
        <fullName evidence="1">Uncharacterized protein</fullName>
    </submittedName>
</protein>
<accession>A0A194W278</accession>
<proteinExistence type="predicted"/>
<evidence type="ECO:0000313" key="2">
    <source>
        <dbReference type="Proteomes" id="UP000078559"/>
    </source>
</evidence>
<dbReference type="EMBL" id="CM003103">
    <property type="protein sequence ID" value="KUI70569.1"/>
    <property type="molecule type" value="Genomic_DNA"/>
</dbReference>
<gene>
    <name evidence="1" type="ORF">VM1G_11692</name>
</gene>
<sequence length="123" mass="14055">MDNVDFAEPEQEEDRRSAFLQSFPTQAPDVPPTRYTAVLQGSYRVPECEGGLHNVNAEETAGILNFKDSEMCEFVFSFMPTFFNGSPTLSLDGNAKGYKDVFEEYFEMTRDDFDPSRKRKRTA</sequence>
<dbReference type="Proteomes" id="UP000078559">
    <property type="component" value="Chromosome 6"/>
</dbReference>
<organism evidence="1 2">
    <name type="scientific">Cytospora mali</name>
    <name type="common">Apple Valsa canker fungus</name>
    <name type="synonym">Valsa mali</name>
    <dbReference type="NCBI Taxonomy" id="578113"/>
    <lineage>
        <taxon>Eukaryota</taxon>
        <taxon>Fungi</taxon>
        <taxon>Dikarya</taxon>
        <taxon>Ascomycota</taxon>
        <taxon>Pezizomycotina</taxon>
        <taxon>Sordariomycetes</taxon>
        <taxon>Sordariomycetidae</taxon>
        <taxon>Diaporthales</taxon>
        <taxon>Cytosporaceae</taxon>
        <taxon>Cytospora</taxon>
    </lineage>
</organism>
<keyword evidence="2" id="KW-1185">Reference proteome</keyword>
<reference evidence="1" key="1">
    <citation type="submission" date="2014-12" db="EMBL/GenBank/DDBJ databases">
        <title>Genome Sequence of Valsa Canker Pathogens Uncovers a Specific Adaption of Colonization on Woody Bark.</title>
        <authorList>
            <person name="Yin Z."/>
            <person name="Liu H."/>
            <person name="Gao X."/>
            <person name="Li Z."/>
            <person name="Song N."/>
            <person name="Ke X."/>
            <person name="Dai Q."/>
            <person name="Wu Y."/>
            <person name="Sun Y."/>
            <person name="Xu J.-R."/>
            <person name="Kang Z.K."/>
            <person name="Wang L."/>
            <person name="Huang L."/>
        </authorList>
    </citation>
    <scope>NUCLEOTIDE SEQUENCE [LARGE SCALE GENOMIC DNA]</scope>
    <source>
        <strain evidence="1">03-8</strain>
    </source>
</reference>
<dbReference type="AlphaFoldDB" id="A0A194W278"/>